<feature type="transmembrane region" description="Helical" evidence="7">
    <location>
        <begin position="834"/>
        <end position="856"/>
    </location>
</feature>
<gene>
    <name evidence="11" type="ORF">TEA_005224</name>
</gene>
<dbReference type="SMART" id="SM00466">
    <property type="entry name" value="SRA"/>
    <property type="match status" value="1"/>
</dbReference>
<dbReference type="SMART" id="SM00317">
    <property type="entry name" value="SET"/>
    <property type="match status" value="1"/>
</dbReference>
<dbReference type="SUPFAM" id="SSF88697">
    <property type="entry name" value="PUA domain-like"/>
    <property type="match status" value="1"/>
</dbReference>
<feature type="domain" description="Pre-SET" evidence="9">
    <location>
        <begin position="500"/>
        <end position="561"/>
    </location>
</feature>
<proteinExistence type="predicted"/>
<evidence type="ECO:0000256" key="4">
    <source>
        <dbReference type="ARBA" id="ARBA00023242"/>
    </source>
</evidence>
<evidence type="ECO:0000259" key="9">
    <source>
        <dbReference type="PROSITE" id="PS50867"/>
    </source>
</evidence>
<evidence type="ECO:0000256" key="1">
    <source>
        <dbReference type="ARBA" id="ARBA00004286"/>
    </source>
</evidence>
<dbReference type="PROSITE" id="PS50867">
    <property type="entry name" value="PRE_SET"/>
    <property type="match status" value="1"/>
</dbReference>
<accession>A0A4S4E8X5</accession>
<dbReference type="FunFam" id="2.30.280.10:FF:000003">
    <property type="entry name" value="Histone-lysine N-methyltransferase, H3 lysine-9 specific SUVH5"/>
    <property type="match status" value="1"/>
</dbReference>
<dbReference type="Pfam" id="PF05033">
    <property type="entry name" value="Pre-SET"/>
    <property type="match status" value="1"/>
</dbReference>
<dbReference type="AlphaFoldDB" id="A0A4S4E8X5"/>
<evidence type="ECO:0000256" key="6">
    <source>
        <dbReference type="SAM" id="MobiDB-lite"/>
    </source>
</evidence>
<dbReference type="Pfam" id="PF00856">
    <property type="entry name" value="SET"/>
    <property type="match status" value="1"/>
</dbReference>
<dbReference type="Gene3D" id="2.30.280.10">
    <property type="entry name" value="SRA-YDG"/>
    <property type="match status" value="1"/>
</dbReference>
<keyword evidence="12" id="KW-1185">Reference proteome</keyword>
<evidence type="ECO:0000256" key="2">
    <source>
        <dbReference type="ARBA" id="ARBA00022454"/>
    </source>
</evidence>
<feature type="region of interest" description="Disordered" evidence="6">
    <location>
        <begin position="108"/>
        <end position="155"/>
    </location>
</feature>
<evidence type="ECO:0000313" key="12">
    <source>
        <dbReference type="Proteomes" id="UP000306102"/>
    </source>
</evidence>
<organism evidence="11 12">
    <name type="scientific">Camellia sinensis var. sinensis</name>
    <name type="common">China tea</name>
    <dbReference type="NCBI Taxonomy" id="542762"/>
    <lineage>
        <taxon>Eukaryota</taxon>
        <taxon>Viridiplantae</taxon>
        <taxon>Streptophyta</taxon>
        <taxon>Embryophyta</taxon>
        <taxon>Tracheophyta</taxon>
        <taxon>Spermatophyta</taxon>
        <taxon>Magnoliopsida</taxon>
        <taxon>eudicotyledons</taxon>
        <taxon>Gunneridae</taxon>
        <taxon>Pentapetalae</taxon>
        <taxon>asterids</taxon>
        <taxon>Ericales</taxon>
        <taxon>Theaceae</taxon>
        <taxon>Camellia</taxon>
    </lineage>
</organism>
<evidence type="ECO:0000256" key="5">
    <source>
        <dbReference type="PROSITE-ProRule" id="PRU00358"/>
    </source>
</evidence>
<evidence type="ECO:0000259" key="10">
    <source>
        <dbReference type="PROSITE" id="PS51015"/>
    </source>
</evidence>
<dbReference type="PANTHER" id="PTHR45660">
    <property type="entry name" value="HISTONE-LYSINE N-METHYLTRANSFERASE SETMAR"/>
    <property type="match status" value="1"/>
</dbReference>
<dbReference type="InterPro" id="IPR015947">
    <property type="entry name" value="PUA-like_sf"/>
</dbReference>
<dbReference type="GO" id="GO:0003690">
    <property type="term" value="F:double-stranded DNA binding"/>
    <property type="evidence" value="ECO:0007669"/>
    <property type="project" value="TreeGrafter"/>
</dbReference>
<dbReference type="PROSITE" id="PS50280">
    <property type="entry name" value="SET"/>
    <property type="match status" value="1"/>
</dbReference>
<feature type="compositionally biased region" description="Polar residues" evidence="6">
    <location>
        <begin position="74"/>
        <end position="83"/>
    </location>
</feature>
<dbReference type="Pfam" id="PF02182">
    <property type="entry name" value="SAD_SRA"/>
    <property type="match status" value="1"/>
</dbReference>
<evidence type="ECO:0008006" key="13">
    <source>
        <dbReference type="Google" id="ProtNLM"/>
    </source>
</evidence>
<dbReference type="Gene3D" id="2.170.270.10">
    <property type="entry name" value="SET domain"/>
    <property type="match status" value="1"/>
</dbReference>
<comment type="caution">
    <text evidence="11">The sequence shown here is derived from an EMBL/GenBank/DDBJ whole genome shotgun (WGS) entry which is preliminary data.</text>
</comment>
<dbReference type="PROSITE" id="PS51575">
    <property type="entry name" value="SAM_MT43_SUVAR39_2"/>
    <property type="match status" value="1"/>
</dbReference>
<dbReference type="STRING" id="542762.A0A4S4E8X5"/>
<feature type="domain" description="YDG" evidence="10">
    <location>
        <begin position="276"/>
        <end position="425"/>
    </location>
</feature>
<keyword evidence="2" id="KW-0158">Chromosome</keyword>
<dbReference type="InterPro" id="IPR007728">
    <property type="entry name" value="Pre-SET_dom"/>
</dbReference>
<comment type="subcellular location">
    <subcellularLocation>
        <location evidence="1">Chromosome</location>
    </subcellularLocation>
    <subcellularLocation>
        <location evidence="5">Nucleus</location>
    </subcellularLocation>
</comment>
<feature type="domain" description="SET" evidence="8">
    <location>
        <begin position="564"/>
        <end position="700"/>
    </location>
</feature>
<protein>
    <recommendedName>
        <fullName evidence="13">SET domain-containing protein</fullName>
    </recommendedName>
</protein>
<name>A0A4S4E8X5_CAMSN</name>
<dbReference type="PANTHER" id="PTHR45660:SF13">
    <property type="entry name" value="HISTONE-LYSINE N-METHYLTRANSFERASE SETMAR"/>
    <property type="match status" value="1"/>
</dbReference>
<dbReference type="GO" id="GO:0005634">
    <property type="term" value="C:nucleus"/>
    <property type="evidence" value="ECO:0007669"/>
    <property type="project" value="UniProtKB-SubCell"/>
</dbReference>
<keyword evidence="3" id="KW-0156">Chromatin regulator</keyword>
<dbReference type="GO" id="GO:0005694">
    <property type="term" value="C:chromosome"/>
    <property type="evidence" value="ECO:0007669"/>
    <property type="project" value="UniProtKB-SubCell"/>
</dbReference>
<dbReference type="SUPFAM" id="SSF82199">
    <property type="entry name" value="SET domain"/>
    <property type="match status" value="1"/>
</dbReference>
<evidence type="ECO:0000313" key="11">
    <source>
        <dbReference type="EMBL" id="THG12562.1"/>
    </source>
</evidence>
<dbReference type="Proteomes" id="UP000306102">
    <property type="component" value="Unassembled WGS sequence"/>
</dbReference>
<dbReference type="SMART" id="SM00468">
    <property type="entry name" value="PreSET"/>
    <property type="match status" value="1"/>
</dbReference>
<feature type="compositionally biased region" description="Polar residues" evidence="6">
    <location>
        <begin position="118"/>
        <end position="134"/>
    </location>
</feature>
<dbReference type="GO" id="GO:0042054">
    <property type="term" value="F:histone methyltransferase activity"/>
    <property type="evidence" value="ECO:0007669"/>
    <property type="project" value="InterPro"/>
</dbReference>
<evidence type="ECO:0000256" key="7">
    <source>
        <dbReference type="SAM" id="Phobius"/>
    </source>
</evidence>
<evidence type="ECO:0000256" key="3">
    <source>
        <dbReference type="ARBA" id="ARBA00022853"/>
    </source>
</evidence>
<feature type="region of interest" description="Disordered" evidence="6">
    <location>
        <begin position="73"/>
        <end position="92"/>
    </location>
</feature>
<sequence>MEQGLGSESIPTSGSFDKSRVLTVRPLRCLVPIFPSPPSASNFSSPEAAPFLCVPPTGPFPPGVAPFYPFLIPTESSEQNPQTPFGGPNRFNNTIQSPVPITSFRTPAARAANGGTGSSKRSSGNRTSGFQSQPDGIDMDEDGYSDSPNHSDQYLSGFSMHVTDAEDTSKMAKKKGNSQKRTKTGRLVARDVDIEAVANNFLMSFNLSRLDTVRQADGDKESIRYILMIYNLLRRRITQIEDRKEATPGITRRPDLRAGTILLNKGVRTNIKKRIGAIPGIEVGDIFFFRMELCLVGLHAPSMAGIDYLSLKVKDEEPIAVSIVASGGYEDNNEDADVLIYSGQGGNMNRKDRFINIMDQKLERGNLALEKSLHRANEVRVIRGVKDALNPTGKIYLYDGLYKIQQSWVEKGKSGFNVFKYKLVRVPGQPEGFMLWRSIQQWKEGITSRVGVILPDLTSGAENLPVSLVNDVDDEKGPAYFTYYPSLKYPKPVNLPQPSVSCTCRGGCQPGDINCPCIHKNGGLLPYTALGVLLSYKSLIHECGPSCLCPPNCRNRTSQAGLKVRLEVFRTKDKGWGLRSWDPIRAGTFICEYAGEVIDISTAEEFERDNEDNYIFDANRTCEPLELMPGNSGESPKSPFPLVISAKNGGNVARFMNHSCTPNVYWQPVLRESNNESYIHIAFFAISHIPPMQELTYDYGIVQSGKAEERRKKCLCGSLKCRVRKFLSLDWMDIPENDYDTEFALSYLKLQLRYSLIGSLWLRKSFRMKCMPSVLNALPQAVCYYRSKRKRERNSSSSASLGHHLSLPLSTVRRISFAAVVFPPYPLSLLLHPLPFLCHLLHAFSLFLFFFFFFFFRTLTLDL</sequence>
<keyword evidence="4 5" id="KW-0539">Nucleus</keyword>
<keyword evidence="7" id="KW-1133">Transmembrane helix</keyword>
<dbReference type="InterPro" id="IPR036987">
    <property type="entry name" value="SRA-YDG_sf"/>
</dbReference>
<dbReference type="InterPro" id="IPR003105">
    <property type="entry name" value="SRA_YDG"/>
</dbReference>
<feature type="compositionally biased region" description="Polar residues" evidence="6">
    <location>
        <begin position="146"/>
        <end position="155"/>
    </location>
</feature>
<dbReference type="PROSITE" id="PS51015">
    <property type="entry name" value="YDG"/>
    <property type="match status" value="1"/>
</dbReference>
<keyword evidence="7" id="KW-0472">Membrane</keyword>
<dbReference type="InterPro" id="IPR025794">
    <property type="entry name" value="H3-K9-MeTrfase_plant"/>
</dbReference>
<dbReference type="EMBL" id="SDRB02006505">
    <property type="protein sequence ID" value="THG12562.1"/>
    <property type="molecule type" value="Genomic_DNA"/>
</dbReference>
<dbReference type="InterPro" id="IPR001214">
    <property type="entry name" value="SET_dom"/>
</dbReference>
<dbReference type="InterPro" id="IPR051357">
    <property type="entry name" value="H3K9_HMTase_SUVAR3-9"/>
</dbReference>
<dbReference type="GO" id="GO:0008270">
    <property type="term" value="F:zinc ion binding"/>
    <property type="evidence" value="ECO:0007669"/>
    <property type="project" value="InterPro"/>
</dbReference>
<reference evidence="11 12" key="1">
    <citation type="journal article" date="2018" name="Proc. Natl. Acad. Sci. U.S.A.">
        <title>Draft genome sequence of Camellia sinensis var. sinensis provides insights into the evolution of the tea genome and tea quality.</title>
        <authorList>
            <person name="Wei C."/>
            <person name="Yang H."/>
            <person name="Wang S."/>
            <person name="Zhao J."/>
            <person name="Liu C."/>
            <person name="Gao L."/>
            <person name="Xia E."/>
            <person name="Lu Y."/>
            <person name="Tai Y."/>
            <person name="She G."/>
            <person name="Sun J."/>
            <person name="Cao H."/>
            <person name="Tong W."/>
            <person name="Gao Q."/>
            <person name="Li Y."/>
            <person name="Deng W."/>
            <person name="Jiang X."/>
            <person name="Wang W."/>
            <person name="Chen Q."/>
            <person name="Zhang S."/>
            <person name="Li H."/>
            <person name="Wu J."/>
            <person name="Wang P."/>
            <person name="Li P."/>
            <person name="Shi C."/>
            <person name="Zheng F."/>
            <person name="Jian J."/>
            <person name="Huang B."/>
            <person name="Shan D."/>
            <person name="Shi M."/>
            <person name="Fang C."/>
            <person name="Yue Y."/>
            <person name="Li F."/>
            <person name="Li D."/>
            <person name="Wei S."/>
            <person name="Han B."/>
            <person name="Jiang C."/>
            <person name="Yin Y."/>
            <person name="Xia T."/>
            <person name="Zhang Z."/>
            <person name="Bennetzen J.L."/>
            <person name="Zhao S."/>
            <person name="Wan X."/>
        </authorList>
    </citation>
    <scope>NUCLEOTIDE SEQUENCE [LARGE SCALE GENOMIC DNA]</scope>
    <source>
        <strain evidence="12">cv. Shuchazao</strain>
        <tissue evidence="11">Leaf</tissue>
    </source>
</reference>
<evidence type="ECO:0000259" key="8">
    <source>
        <dbReference type="PROSITE" id="PS50280"/>
    </source>
</evidence>
<keyword evidence="7" id="KW-0812">Transmembrane</keyword>
<dbReference type="InterPro" id="IPR046341">
    <property type="entry name" value="SET_dom_sf"/>
</dbReference>